<evidence type="ECO:0000313" key="3">
    <source>
        <dbReference type="Proteomes" id="UP000019267"/>
    </source>
</evidence>
<evidence type="ECO:0000313" key="2">
    <source>
        <dbReference type="EMBL" id="AHI53048.1"/>
    </source>
</evidence>
<protein>
    <submittedName>
        <fullName evidence="2">Uncharacterized protein</fullName>
    </submittedName>
</protein>
<sequence>MNDKYTIEFDLTIILEFENNKILKYHWKNLNQKQQQWFFILYKYCNIDDIQNLNLENAIINNSNINKLKKDLDILKIIVNKNCPEQLKETQTSIIKLTDLINKQSKKIIELEKQVKEIKKLKEQIEILTKRN</sequence>
<dbReference type="KEGG" id="scq:SCULI_v1c07070"/>
<organism evidence="2 3">
    <name type="scientific">Spiroplasma culicicola AES-1</name>
    <dbReference type="NCBI Taxonomy" id="1276246"/>
    <lineage>
        <taxon>Bacteria</taxon>
        <taxon>Bacillati</taxon>
        <taxon>Mycoplasmatota</taxon>
        <taxon>Mollicutes</taxon>
        <taxon>Entomoplasmatales</taxon>
        <taxon>Spiroplasmataceae</taxon>
        <taxon>Spiroplasma</taxon>
    </lineage>
</organism>
<dbReference type="RefSeq" id="WP_025363280.1">
    <property type="nucleotide sequence ID" value="NZ_CP006681.1"/>
</dbReference>
<feature type="coiled-coil region" evidence="1">
    <location>
        <begin position="94"/>
        <end position="131"/>
    </location>
</feature>
<dbReference type="Proteomes" id="UP000019267">
    <property type="component" value="Chromosome"/>
</dbReference>
<keyword evidence="3" id="KW-1185">Reference proteome</keyword>
<gene>
    <name evidence="2" type="ORF">SCULI_v1c07070</name>
</gene>
<reference evidence="2 3" key="1">
    <citation type="journal article" date="2014" name="Genome Biol. Evol.">
        <title>Molecular evolution of the substrate utilization strategies and putative virulence factors in mosquito-associated Spiroplasma species.</title>
        <authorList>
            <person name="Chang T.H."/>
            <person name="Lo W.S."/>
            <person name="Ku C."/>
            <person name="Chen L.L."/>
            <person name="Kuo C.H."/>
        </authorList>
    </citation>
    <scope>NUCLEOTIDE SEQUENCE [LARGE SCALE GENOMIC DNA]</scope>
    <source>
        <strain evidence="2">AES-1</strain>
    </source>
</reference>
<name>W6A7C5_9MOLU</name>
<dbReference type="HOGENOM" id="CLU_1915778_0_0_14"/>
<evidence type="ECO:0000256" key="1">
    <source>
        <dbReference type="SAM" id="Coils"/>
    </source>
</evidence>
<dbReference type="EMBL" id="CP006681">
    <property type="protein sequence ID" value="AHI53048.1"/>
    <property type="molecule type" value="Genomic_DNA"/>
</dbReference>
<accession>W6A7C5</accession>
<keyword evidence="1" id="KW-0175">Coiled coil</keyword>
<dbReference type="AlphaFoldDB" id="W6A7C5"/>
<proteinExistence type="predicted"/>
<dbReference type="PATRIC" id="fig|1276246.3.peg.705"/>